<sequence length="494" mass="55166">MTVVLYQGDNTEEDWKNYLSRHSNLRHPNIIQIFGTASSAGMHAAVAYDDLVHHEQYLDILQPSPIMEIYTRGCWARHKFDAMDYMASICGGTIPPDDRTLWIRHTTGELCVELAPNVFGGAEISSDREEAVLASDQLIKVGDPTAEFKAIKAMRVQEFHSICDGLPHYVVRVPVFGQVPVDLGLVTYPPGNGFYEDWYHSFDLPSILRCESRSSTLPAESWFSQANYMFTKLGITSGHENHGVVGSVAFELEFSPQEGVLPDGYLFLCPTEHFQIGPNSFQCPELPWYWSLDETGAHPLSESDSLQRGFPSVELHTTVDIRTWNARIYEALRHFYRGKGFDPESQEVALWLGQPLYYPCAQSFAYVEEHGSDISHSGNPFTAAADASHQTEVSLQDIDPSNPIQTPAMLIPNFLVPGANLSLEDFCSQQELSEQILLRLKANGFQRTNSFNFVSLTDLTEMGFLKGEIAELRVAVSAWAQQPGSGECPCLQLV</sequence>
<dbReference type="EMBL" id="JARKIF010000006">
    <property type="protein sequence ID" value="KAJ7636193.1"/>
    <property type="molecule type" value="Genomic_DNA"/>
</dbReference>
<proteinExistence type="predicted"/>
<protein>
    <submittedName>
        <fullName evidence="1">Uncharacterized protein</fullName>
    </submittedName>
</protein>
<name>A0AAD7FPF8_9AGAR</name>
<keyword evidence="2" id="KW-1185">Reference proteome</keyword>
<accession>A0AAD7FPF8</accession>
<dbReference type="Proteomes" id="UP001221142">
    <property type="component" value="Unassembled WGS sequence"/>
</dbReference>
<evidence type="ECO:0000313" key="2">
    <source>
        <dbReference type="Proteomes" id="UP001221142"/>
    </source>
</evidence>
<dbReference type="AlphaFoldDB" id="A0AAD7FPF8"/>
<reference evidence="1" key="1">
    <citation type="submission" date="2023-03" db="EMBL/GenBank/DDBJ databases">
        <title>Massive genome expansion in bonnet fungi (Mycena s.s.) driven by repeated elements and novel gene families across ecological guilds.</title>
        <authorList>
            <consortium name="Lawrence Berkeley National Laboratory"/>
            <person name="Harder C.B."/>
            <person name="Miyauchi S."/>
            <person name="Viragh M."/>
            <person name="Kuo A."/>
            <person name="Thoen E."/>
            <person name="Andreopoulos B."/>
            <person name="Lu D."/>
            <person name="Skrede I."/>
            <person name="Drula E."/>
            <person name="Henrissat B."/>
            <person name="Morin E."/>
            <person name="Kohler A."/>
            <person name="Barry K."/>
            <person name="LaButti K."/>
            <person name="Morin E."/>
            <person name="Salamov A."/>
            <person name="Lipzen A."/>
            <person name="Mereny Z."/>
            <person name="Hegedus B."/>
            <person name="Baldrian P."/>
            <person name="Stursova M."/>
            <person name="Weitz H."/>
            <person name="Taylor A."/>
            <person name="Grigoriev I.V."/>
            <person name="Nagy L.G."/>
            <person name="Martin F."/>
            <person name="Kauserud H."/>
        </authorList>
    </citation>
    <scope>NUCLEOTIDE SEQUENCE</scope>
    <source>
        <strain evidence="1">9284</strain>
    </source>
</reference>
<gene>
    <name evidence="1" type="ORF">FB45DRAFT_1024325</name>
</gene>
<comment type="caution">
    <text evidence="1">The sequence shown here is derived from an EMBL/GenBank/DDBJ whole genome shotgun (WGS) entry which is preliminary data.</text>
</comment>
<organism evidence="1 2">
    <name type="scientific">Roridomyces roridus</name>
    <dbReference type="NCBI Taxonomy" id="1738132"/>
    <lineage>
        <taxon>Eukaryota</taxon>
        <taxon>Fungi</taxon>
        <taxon>Dikarya</taxon>
        <taxon>Basidiomycota</taxon>
        <taxon>Agaricomycotina</taxon>
        <taxon>Agaricomycetes</taxon>
        <taxon>Agaricomycetidae</taxon>
        <taxon>Agaricales</taxon>
        <taxon>Marasmiineae</taxon>
        <taxon>Mycenaceae</taxon>
        <taxon>Roridomyces</taxon>
    </lineage>
</organism>
<evidence type="ECO:0000313" key="1">
    <source>
        <dbReference type="EMBL" id="KAJ7636193.1"/>
    </source>
</evidence>